<accession>A0A7C5LAC3</accession>
<dbReference type="GO" id="GO:0020037">
    <property type="term" value="F:heme binding"/>
    <property type="evidence" value="ECO:0007669"/>
    <property type="project" value="InterPro"/>
</dbReference>
<organism evidence="6">
    <name type="scientific">Aquifex aeolicus</name>
    <dbReference type="NCBI Taxonomy" id="63363"/>
    <lineage>
        <taxon>Bacteria</taxon>
        <taxon>Pseudomonadati</taxon>
        <taxon>Aquificota</taxon>
        <taxon>Aquificia</taxon>
        <taxon>Aquificales</taxon>
        <taxon>Aquificaceae</taxon>
        <taxon>Aquifex</taxon>
    </lineage>
</organism>
<dbReference type="Pfam" id="PF00034">
    <property type="entry name" value="Cytochrom_C"/>
    <property type="match status" value="1"/>
</dbReference>
<dbReference type="GO" id="GO:0046872">
    <property type="term" value="F:metal ion binding"/>
    <property type="evidence" value="ECO:0007669"/>
    <property type="project" value="UniProtKB-KW"/>
</dbReference>
<comment type="caution">
    <text evidence="6">The sequence shown here is derived from an EMBL/GenBank/DDBJ whole genome shotgun (WGS) entry which is preliminary data.</text>
</comment>
<reference evidence="6" key="1">
    <citation type="journal article" date="2020" name="mSystems">
        <title>Genome- and Community-Level Interaction Insights into Carbon Utilization and Element Cycling Functions of Hydrothermarchaeota in Hydrothermal Sediment.</title>
        <authorList>
            <person name="Zhou Z."/>
            <person name="Liu Y."/>
            <person name="Xu W."/>
            <person name="Pan J."/>
            <person name="Luo Z.H."/>
            <person name="Li M."/>
        </authorList>
    </citation>
    <scope>NUCLEOTIDE SEQUENCE [LARGE SCALE GENOMIC DNA]</scope>
    <source>
        <strain evidence="6">HyVt-501</strain>
    </source>
</reference>
<dbReference type="Proteomes" id="UP000885792">
    <property type="component" value="Unassembled WGS sequence"/>
</dbReference>
<feature type="domain" description="Cytochrome c" evidence="5">
    <location>
        <begin position="164"/>
        <end position="259"/>
    </location>
</feature>
<dbReference type="SUPFAM" id="SSF46626">
    <property type="entry name" value="Cytochrome c"/>
    <property type="match status" value="2"/>
</dbReference>
<dbReference type="InterPro" id="IPR036909">
    <property type="entry name" value="Cyt_c-like_dom_sf"/>
</dbReference>
<dbReference type="PANTHER" id="PTHR35008">
    <property type="entry name" value="BLL4482 PROTEIN-RELATED"/>
    <property type="match status" value="1"/>
</dbReference>
<name>A0A7C5LAC3_AQUAO</name>
<evidence type="ECO:0000256" key="2">
    <source>
        <dbReference type="ARBA" id="ARBA00022723"/>
    </source>
</evidence>
<dbReference type="PANTHER" id="PTHR35008:SF8">
    <property type="entry name" value="ALCOHOL DEHYDROGENASE CYTOCHROME C SUBUNIT"/>
    <property type="match status" value="1"/>
</dbReference>
<evidence type="ECO:0000313" key="6">
    <source>
        <dbReference type="EMBL" id="HHJ64130.1"/>
    </source>
</evidence>
<evidence type="ECO:0000256" key="1">
    <source>
        <dbReference type="ARBA" id="ARBA00022617"/>
    </source>
</evidence>
<dbReference type="InterPro" id="IPR051459">
    <property type="entry name" value="Cytochrome_c-type_DH"/>
</dbReference>
<gene>
    <name evidence="6" type="ORF">ENJ61_04405</name>
</gene>
<keyword evidence="1 4" id="KW-0349">Heme</keyword>
<dbReference type="AlphaFoldDB" id="A0A7C5LAC3"/>
<keyword evidence="2 4" id="KW-0479">Metal-binding</keyword>
<dbReference type="InterPro" id="IPR009056">
    <property type="entry name" value="Cyt_c-like_dom"/>
</dbReference>
<evidence type="ECO:0000259" key="5">
    <source>
        <dbReference type="PROSITE" id="PS51007"/>
    </source>
</evidence>
<dbReference type="Gene3D" id="1.10.760.10">
    <property type="entry name" value="Cytochrome c-like domain"/>
    <property type="match status" value="2"/>
</dbReference>
<dbReference type="EMBL" id="DRNB01000160">
    <property type="protein sequence ID" value="HHJ64130.1"/>
    <property type="molecule type" value="Genomic_DNA"/>
</dbReference>
<dbReference type="PROSITE" id="PS51007">
    <property type="entry name" value="CYTC"/>
    <property type="match status" value="2"/>
</dbReference>
<protein>
    <submittedName>
        <fullName evidence="6">Cytochrome c</fullName>
    </submittedName>
</protein>
<feature type="domain" description="Cytochrome c" evidence="5">
    <location>
        <begin position="37"/>
        <end position="140"/>
    </location>
</feature>
<evidence type="ECO:0000256" key="4">
    <source>
        <dbReference type="PROSITE-ProRule" id="PRU00433"/>
    </source>
</evidence>
<dbReference type="Pfam" id="PF13442">
    <property type="entry name" value="Cytochrome_CBB3"/>
    <property type="match status" value="1"/>
</dbReference>
<evidence type="ECO:0000256" key="3">
    <source>
        <dbReference type="ARBA" id="ARBA00023004"/>
    </source>
</evidence>
<sequence>MRAETEQKKVGLLVSIFIALLGFAGILRAEEWKPDPKLVELGKKVYNSRCVICHGEKGDGKGLVGVIHRVEKSGLVWTIYPRDFTSGVFKFRTTPTGCLPTDEDLVRVVRQGIPRAGMPGHADLSEEEIRAVVEYIKTFSERWQEEEPCESIKVSMPKWVGCPDSVAKGKELYKKMKCWECHGMEGKGDGPKADELKDDWGDKIVPFDFTTGALKMGFQPDRLYLAFTTGLDGSGMPSYEDSLTDEERWHLVSYTLALMNRLKEIKKYGGGVCK</sequence>
<dbReference type="GO" id="GO:0009055">
    <property type="term" value="F:electron transfer activity"/>
    <property type="evidence" value="ECO:0007669"/>
    <property type="project" value="InterPro"/>
</dbReference>
<keyword evidence="3 4" id="KW-0408">Iron</keyword>
<proteinExistence type="predicted"/>